<name>A0A3D9HU57_9BACL</name>
<dbReference type="InterPro" id="IPR036388">
    <property type="entry name" value="WH-like_DNA-bd_sf"/>
</dbReference>
<dbReference type="PROSITE" id="PS51118">
    <property type="entry name" value="HTH_HXLR"/>
    <property type="match status" value="1"/>
</dbReference>
<dbReference type="EMBL" id="QRDZ01000052">
    <property type="protein sequence ID" value="RED53007.1"/>
    <property type="molecule type" value="Genomic_DNA"/>
</dbReference>
<dbReference type="PANTHER" id="PTHR33204">
    <property type="entry name" value="TRANSCRIPTIONAL REGULATOR, MARR FAMILY"/>
    <property type="match status" value="1"/>
</dbReference>
<dbReference type="OrthoDB" id="9791143at2"/>
<reference evidence="5 6" key="1">
    <citation type="submission" date="2018-07" db="EMBL/GenBank/DDBJ databases">
        <title>Genomic Encyclopedia of Type Strains, Phase III (KMG-III): the genomes of soil and plant-associated and newly described type strains.</title>
        <authorList>
            <person name="Whitman W."/>
        </authorList>
    </citation>
    <scope>NUCLEOTIDE SEQUENCE [LARGE SCALE GENOMIC DNA]</scope>
    <source>
        <strain evidence="5 6">CECT 7287</strain>
    </source>
</reference>
<proteinExistence type="predicted"/>
<dbReference type="Pfam" id="PF01638">
    <property type="entry name" value="HxlR"/>
    <property type="match status" value="1"/>
</dbReference>
<evidence type="ECO:0000313" key="5">
    <source>
        <dbReference type="EMBL" id="RED53007.1"/>
    </source>
</evidence>
<dbReference type="InterPro" id="IPR036390">
    <property type="entry name" value="WH_DNA-bd_sf"/>
</dbReference>
<dbReference type="PANTHER" id="PTHR33204:SF37">
    <property type="entry name" value="HTH-TYPE TRANSCRIPTIONAL REGULATOR YODB"/>
    <property type="match status" value="1"/>
</dbReference>
<dbReference type="AlphaFoldDB" id="A0A3D9HU57"/>
<dbReference type="InterPro" id="IPR002577">
    <property type="entry name" value="HTH_HxlR"/>
</dbReference>
<evidence type="ECO:0000256" key="3">
    <source>
        <dbReference type="ARBA" id="ARBA00023163"/>
    </source>
</evidence>
<keyword evidence="6" id="KW-1185">Reference proteome</keyword>
<keyword evidence="3" id="KW-0804">Transcription</keyword>
<keyword evidence="1" id="KW-0805">Transcription regulation</keyword>
<sequence length="122" mass="13593">MAGTTPDISLEACSYSRVLEIVSSKWTALVLYALEGGTIRYGEIQRRIEGISQKMLTQTLKQLERDGLVRRKVVPSVPPIVEYSLTPLGETLIPCMLMLKSWASAHYGAVKAAREEYDRGAY</sequence>
<dbReference type="RefSeq" id="WP_116065607.1">
    <property type="nucleotide sequence ID" value="NZ_QRDZ01000052.1"/>
</dbReference>
<dbReference type="GO" id="GO:0003677">
    <property type="term" value="F:DNA binding"/>
    <property type="evidence" value="ECO:0007669"/>
    <property type="project" value="UniProtKB-KW"/>
</dbReference>
<evidence type="ECO:0000313" key="6">
    <source>
        <dbReference type="Proteomes" id="UP000256977"/>
    </source>
</evidence>
<gene>
    <name evidence="5" type="ORF">DFP98_15215</name>
</gene>
<organism evidence="5 6">
    <name type="scientific">Cohnella phaseoli</name>
    <dbReference type="NCBI Taxonomy" id="456490"/>
    <lineage>
        <taxon>Bacteria</taxon>
        <taxon>Bacillati</taxon>
        <taxon>Bacillota</taxon>
        <taxon>Bacilli</taxon>
        <taxon>Bacillales</taxon>
        <taxon>Paenibacillaceae</taxon>
        <taxon>Cohnella</taxon>
    </lineage>
</organism>
<dbReference type="Gene3D" id="1.10.10.10">
    <property type="entry name" value="Winged helix-like DNA-binding domain superfamily/Winged helix DNA-binding domain"/>
    <property type="match status" value="1"/>
</dbReference>
<accession>A0A3D9HU57</accession>
<dbReference type="SUPFAM" id="SSF46785">
    <property type="entry name" value="Winged helix' DNA-binding domain"/>
    <property type="match status" value="1"/>
</dbReference>
<evidence type="ECO:0000256" key="1">
    <source>
        <dbReference type="ARBA" id="ARBA00023015"/>
    </source>
</evidence>
<feature type="domain" description="HTH hxlR-type" evidence="4">
    <location>
        <begin position="13"/>
        <end position="111"/>
    </location>
</feature>
<comment type="caution">
    <text evidence="5">The sequence shown here is derived from an EMBL/GenBank/DDBJ whole genome shotgun (WGS) entry which is preliminary data.</text>
</comment>
<keyword evidence="2" id="KW-0238">DNA-binding</keyword>
<dbReference type="Proteomes" id="UP000256977">
    <property type="component" value="Unassembled WGS sequence"/>
</dbReference>
<protein>
    <submittedName>
        <fullName evidence="5">HxlR family transcriptional regulator</fullName>
    </submittedName>
</protein>
<evidence type="ECO:0000259" key="4">
    <source>
        <dbReference type="PROSITE" id="PS51118"/>
    </source>
</evidence>
<evidence type="ECO:0000256" key="2">
    <source>
        <dbReference type="ARBA" id="ARBA00023125"/>
    </source>
</evidence>